<dbReference type="EMBL" id="BAHC01000036">
    <property type="protein sequence ID" value="GAB88686.1"/>
    <property type="molecule type" value="Genomic_DNA"/>
</dbReference>
<sequence length="123" mass="13792">MARTSGPERKTRTRARIWDTWPMRTAIPLDLDAIAGACDRYGVARLRVFGSVITGNFDPVKSDVDFLVEFKAGRVNVFHDYFDLRAALEKIVGRKVDLVMASAVKNPYFARSAFDSAKDVYTA</sequence>
<keyword evidence="4" id="KW-0548">Nucleotidyltransferase</keyword>
<keyword evidence="7" id="KW-0067">ATP-binding</keyword>
<dbReference type="InterPro" id="IPR043519">
    <property type="entry name" value="NT_sf"/>
</dbReference>
<reference evidence="11 12" key="1">
    <citation type="submission" date="2012-08" db="EMBL/GenBank/DDBJ databases">
        <title>Whole genome shotgun sequence of Gordonia rhizosphera NBRC 16068.</title>
        <authorList>
            <person name="Takarada H."/>
            <person name="Isaki S."/>
            <person name="Hosoyama A."/>
            <person name="Tsuchikane K."/>
            <person name="Katsumata H."/>
            <person name="Baba S."/>
            <person name="Ohji S."/>
            <person name="Yamazaki S."/>
            <person name="Fujita N."/>
        </authorList>
    </citation>
    <scope>NUCLEOTIDE SEQUENCE [LARGE SCALE GENOMIC DNA]</scope>
    <source>
        <strain evidence="11 12">NBRC 16068</strain>
    </source>
</reference>
<dbReference type="InterPro" id="IPR052038">
    <property type="entry name" value="Type-VII_TA_antitoxin"/>
</dbReference>
<gene>
    <name evidence="11" type="ORF">GORHZ_036_00100</name>
</gene>
<dbReference type="GO" id="GO:0016779">
    <property type="term" value="F:nucleotidyltransferase activity"/>
    <property type="evidence" value="ECO:0007669"/>
    <property type="project" value="UniProtKB-KW"/>
</dbReference>
<keyword evidence="5" id="KW-0479">Metal-binding</keyword>
<dbReference type="STRING" id="1108045.GORHZ_036_00100"/>
<proteinExistence type="inferred from homology"/>
<dbReference type="GO" id="GO:0005524">
    <property type="term" value="F:ATP binding"/>
    <property type="evidence" value="ECO:0007669"/>
    <property type="project" value="UniProtKB-KW"/>
</dbReference>
<dbReference type="InterPro" id="IPR002934">
    <property type="entry name" value="Polymerase_NTP_transf_dom"/>
</dbReference>
<evidence type="ECO:0000256" key="6">
    <source>
        <dbReference type="ARBA" id="ARBA00022741"/>
    </source>
</evidence>
<feature type="domain" description="Polymerase nucleotidyl transferase" evidence="10">
    <location>
        <begin position="37"/>
        <end position="118"/>
    </location>
</feature>
<comment type="caution">
    <text evidence="11">The sequence shown here is derived from an EMBL/GenBank/DDBJ whole genome shotgun (WGS) entry which is preliminary data.</text>
</comment>
<organism evidence="11 12">
    <name type="scientific">Gordonia rhizosphera NBRC 16068</name>
    <dbReference type="NCBI Taxonomy" id="1108045"/>
    <lineage>
        <taxon>Bacteria</taxon>
        <taxon>Bacillati</taxon>
        <taxon>Actinomycetota</taxon>
        <taxon>Actinomycetes</taxon>
        <taxon>Mycobacteriales</taxon>
        <taxon>Gordoniaceae</taxon>
        <taxon>Gordonia</taxon>
    </lineage>
</organism>
<keyword evidence="12" id="KW-1185">Reference proteome</keyword>
<evidence type="ECO:0000256" key="3">
    <source>
        <dbReference type="ARBA" id="ARBA00022679"/>
    </source>
</evidence>
<evidence type="ECO:0000256" key="5">
    <source>
        <dbReference type="ARBA" id="ARBA00022723"/>
    </source>
</evidence>
<evidence type="ECO:0000256" key="4">
    <source>
        <dbReference type="ARBA" id="ARBA00022695"/>
    </source>
</evidence>
<dbReference type="SUPFAM" id="SSF81301">
    <property type="entry name" value="Nucleotidyltransferase"/>
    <property type="match status" value="1"/>
</dbReference>
<dbReference type="PANTHER" id="PTHR33571">
    <property type="entry name" value="SSL8005 PROTEIN"/>
    <property type="match status" value="1"/>
</dbReference>
<keyword evidence="3" id="KW-0808">Transferase</keyword>
<name>K6W4Q1_9ACTN</name>
<dbReference type="Proteomes" id="UP000008363">
    <property type="component" value="Unassembled WGS sequence"/>
</dbReference>
<keyword evidence="2" id="KW-1277">Toxin-antitoxin system</keyword>
<evidence type="ECO:0000259" key="10">
    <source>
        <dbReference type="Pfam" id="PF01909"/>
    </source>
</evidence>
<evidence type="ECO:0000256" key="8">
    <source>
        <dbReference type="ARBA" id="ARBA00022842"/>
    </source>
</evidence>
<keyword evidence="8" id="KW-0460">Magnesium</keyword>
<comment type="cofactor">
    <cofactor evidence="1">
        <name>Mg(2+)</name>
        <dbReference type="ChEBI" id="CHEBI:18420"/>
    </cofactor>
</comment>
<evidence type="ECO:0000256" key="7">
    <source>
        <dbReference type="ARBA" id="ARBA00022840"/>
    </source>
</evidence>
<accession>K6W4Q1</accession>
<evidence type="ECO:0000256" key="1">
    <source>
        <dbReference type="ARBA" id="ARBA00001946"/>
    </source>
</evidence>
<protein>
    <recommendedName>
        <fullName evidence="10">Polymerase nucleotidyl transferase domain-containing protein</fullName>
    </recommendedName>
</protein>
<dbReference type="GO" id="GO:0046872">
    <property type="term" value="F:metal ion binding"/>
    <property type="evidence" value="ECO:0007669"/>
    <property type="project" value="UniProtKB-KW"/>
</dbReference>
<evidence type="ECO:0000313" key="12">
    <source>
        <dbReference type="Proteomes" id="UP000008363"/>
    </source>
</evidence>
<dbReference type="Gene3D" id="3.30.460.10">
    <property type="entry name" value="Beta Polymerase, domain 2"/>
    <property type="match status" value="1"/>
</dbReference>
<dbReference type="AlphaFoldDB" id="K6W4Q1"/>
<dbReference type="Pfam" id="PF01909">
    <property type="entry name" value="NTP_transf_2"/>
    <property type="match status" value="1"/>
</dbReference>
<dbReference type="eggNOG" id="COG1669">
    <property type="taxonomic scope" value="Bacteria"/>
</dbReference>
<comment type="similarity">
    <text evidence="9">Belongs to the MntA antitoxin family.</text>
</comment>
<evidence type="ECO:0000256" key="2">
    <source>
        <dbReference type="ARBA" id="ARBA00022649"/>
    </source>
</evidence>
<dbReference type="PANTHER" id="PTHR33571:SF12">
    <property type="entry name" value="BSL3053 PROTEIN"/>
    <property type="match status" value="1"/>
</dbReference>
<keyword evidence="6" id="KW-0547">Nucleotide-binding</keyword>
<evidence type="ECO:0000313" key="11">
    <source>
        <dbReference type="EMBL" id="GAB88686.1"/>
    </source>
</evidence>
<evidence type="ECO:0000256" key="9">
    <source>
        <dbReference type="ARBA" id="ARBA00038276"/>
    </source>
</evidence>